<dbReference type="Pfam" id="PF00443">
    <property type="entry name" value="UCH"/>
    <property type="match status" value="1"/>
</dbReference>
<gene>
    <name evidence="4" type="ORF">LACBIDRAFT_317254</name>
</gene>
<evidence type="ECO:0000259" key="3">
    <source>
        <dbReference type="PROSITE" id="PS50235"/>
    </source>
</evidence>
<evidence type="ECO:0000313" key="5">
    <source>
        <dbReference type="Proteomes" id="UP000001194"/>
    </source>
</evidence>
<dbReference type="GO" id="GO:0004843">
    <property type="term" value="F:cysteine-type deubiquitinase activity"/>
    <property type="evidence" value="ECO:0007669"/>
    <property type="project" value="InterPro"/>
</dbReference>
<dbReference type="EMBL" id="DS547097">
    <property type="protein sequence ID" value="EDR10610.1"/>
    <property type="molecule type" value="Genomic_DNA"/>
</dbReference>
<dbReference type="Gene3D" id="3.90.70.10">
    <property type="entry name" value="Cysteine proteinases"/>
    <property type="match status" value="1"/>
</dbReference>
<sequence length="730" mass="81405">MFDKGRYKVVTRHWGCDLISTGSSCPFLLRPNILSAAPSDPVMQLLPEEEQERENGDLLASIGNVATDVARRVLRKHKGDMEKAADAILAGDTGEEEEEIWTNPGRNTPDPSWNPVAVAKAPTPRVTPVPSTSVIDLTKEDHGGEYTRAIQMSMDTSQTGVRFGPSERPPNPDWQMVPSNVQVASGGAVTQEDQTLKDAIQASLNEFTDESDVFPIKETVREGGRPVALRSELAAHAYIALVLQALYFVPQVTENVAKLRLPDIDENLPLDHTARVIWNLVELFANMDLVQLSAIVDVNVLPSFATPPGDGNNDSLAEASAKIVSNVGHAIEDHLKAQGEDVVHLFSFTSCQIELNGRMPRRVSRNYGPGTVVHFEFGGDDSGPNDLLSCLSSVLSRFREGGSSHDVIIKPSELVGFQLKRLPSQSTATPKTTPDAFVFPKWIYLDQFLFHNLELANNKREMEREINAEIRELTAHRETLTHFNVSITKFSQEKTLLIIIQKRDTIKDLRSTIHYYEHVANPGDDPVRKQTIERTAAHLKDILIMITSKVEDIDHKVDKLQAECATLFDCPELQQHRYDLRAVLMHTGLPGRKQMYSYVQDSDGVWWKTVDYEVTEVPEETVLTDPTGLHLSAGPYLLLYSKHLSEDELHAPVVWPKIFTDPVEENNKKFLSILSPELVGKAKIPTLVTPPPPPPPPLRRASTLSPPRERTWDGQPISRQKSRTMDMGLD</sequence>
<dbReference type="GeneID" id="6074544"/>
<feature type="coiled-coil region" evidence="1">
    <location>
        <begin position="452"/>
        <end position="479"/>
    </location>
</feature>
<dbReference type="InterPro" id="IPR055335">
    <property type="entry name" value="Ucp6/RUP1"/>
</dbReference>
<keyword evidence="1" id="KW-0175">Coiled coil</keyword>
<dbReference type="PANTHER" id="PTHR39597:SF1">
    <property type="entry name" value="UBA DOMAIN-CONTAINING PROTEIN RUP1"/>
    <property type="match status" value="1"/>
</dbReference>
<dbReference type="PROSITE" id="PS50235">
    <property type="entry name" value="USP_3"/>
    <property type="match status" value="1"/>
</dbReference>
<dbReference type="SUPFAM" id="SSF54001">
    <property type="entry name" value="Cysteine proteinases"/>
    <property type="match status" value="1"/>
</dbReference>
<dbReference type="GO" id="GO:0016579">
    <property type="term" value="P:protein deubiquitination"/>
    <property type="evidence" value="ECO:0007669"/>
    <property type="project" value="InterPro"/>
</dbReference>
<evidence type="ECO:0000256" key="2">
    <source>
        <dbReference type="SAM" id="MobiDB-lite"/>
    </source>
</evidence>
<dbReference type="STRING" id="486041.B0D4R9"/>
<dbReference type="Proteomes" id="UP000001194">
    <property type="component" value="Unassembled WGS sequence"/>
</dbReference>
<dbReference type="RefSeq" id="XP_001879060.1">
    <property type="nucleotide sequence ID" value="XM_001879025.1"/>
</dbReference>
<evidence type="ECO:0000256" key="1">
    <source>
        <dbReference type="SAM" id="Coils"/>
    </source>
</evidence>
<feature type="compositionally biased region" description="Pro residues" evidence="2">
    <location>
        <begin position="688"/>
        <end position="698"/>
    </location>
</feature>
<proteinExistence type="predicted"/>
<protein>
    <submittedName>
        <fullName evidence="4">Predicted protein</fullName>
    </submittedName>
</protein>
<keyword evidence="5" id="KW-1185">Reference proteome</keyword>
<name>B0D4R9_LACBS</name>
<dbReference type="KEGG" id="lbc:LACBIDRAFT_317254"/>
<reference evidence="4 5" key="1">
    <citation type="journal article" date="2008" name="Nature">
        <title>The genome of Laccaria bicolor provides insights into mycorrhizal symbiosis.</title>
        <authorList>
            <person name="Martin F."/>
            <person name="Aerts A."/>
            <person name="Ahren D."/>
            <person name="Brun A."/>
            <person name="Danchin E.G.J."/>
            <person name="Duchaussoy F."/>
            <person name="Gibon J."/>
            <person name="Kohler A."/>
            <person name="Lindquist E."/>
            <person name="Pereda V."/>
            <person name="Salamov A."/>
            <person name="Shapiro H.J."/>
            <person name="Wuyts J."/>
            <person name="Blaudez D."/>
            <person name="Buee M."/>
            <person name="Brokstein P."/>
            <person name="Canbaeck B."/>
            <person name="Cohen D."/>
            <person name="Courty P.E."/>
            <person name="Coutinho P.M."/>
            <person name="Delaruelle C."/>
            <person name="Detter J.C."/>
            <person name="Deveau A."/>
            <person name="DiFazio S."/>
            <person name="Duplessis S."/>
            <person name="Fraissinet-Tachet L."/>
            <person name="Lucic E."/>
            <person name="Frey-Klett P."/>
            <person name="Fourrey C."/>
            <person name="Feussner I."/>
            <person name="Gay G."/>
            <person name="Grimwood J."/>
            <person name="Hoegger P.J."/>
            <person name="Jain P."/>
            <person name="Kilaru S."/>
            <person name="Labbe J."/>
            <person name="Lin Y.C."/>
            <person name="Legue V."/>
            <person name="Le Tacon F."/>
            <person name="Marmeisse R."/>
            <person name="Melayah D."/>
            <person name="Montanini B."/>
            <person name="Muratet M."/>
            <person name="Nehls U."/>
            <person name="Niculita-Hirzel H."/>
            <person name="Oudot-Le Secq M.P."/>
            <person name="Peter M."/>
            <person name="Quesneville H."/>
            <person name="Rajashekar B."/>
            <person name="Reich M."/>
            <person name="Rouhier N."/>
            <person name="Schmutz J."/>
            <person name="Yin T."/>
            <person name="Chalot M."/>
            <person name="Henrissat B."/>
            <person name="Kuees U."/>
            <person name="Lucas S."/>
            <person name="Van de Peer Y."/>
            <person name="Podila G.K."/>
            <person name="Polle A."/>
            <person name="Pukkila P.J."/>
            <person name="Richardson P.M."/>
            <person name="Rouze P."/>
            <person name="Sanders I.R."/>
            <person name="Stajich J.E."/>
            <person name="Tunlid A."/>
            <person name="Tuskan G."/>
            <person name="Grigoriev I.V."/>
        </authorList>
    </citation>
    <scope>NUCLEOTIDE SEQUENCE [LARGE SCALE GENOMIC DNA]</scope>
    <source>
        <strain evidence="5">S238N-H82 / ATCC MYA-4686</strain>
    </source>
</reference>
<dbReference type="OrthoDB" id="443682at2759"/>
<dbReference type="Gene3D" id="6.10.140.100">
    <property type="match status" value="1"/>
</dbReference>
<evidence type="ECO:0000313" key="4">
    <source>
        <dbReference type="EMBL" id="EDR10610.1"/>
    </source>
</evidence>
<feature type="region of interest" description="Disordered" evidence="2">
    <location>
        <begin position="684"/>
        <end position="730"/>
    </location>
</feature>
<accession>B0D4R9</accession>
<feature type="domain" description="USP" evidence="3">
    <location>
        <begin position="227"/>
        <end position="643"/>
    </location>
</feature>
<organism evidence="5">
    <name type="scientific">Laccaria bicolor (strain S238N-H82 / ATCC MYA-4686)</name>
    <name type="common">Bicoloured deceiver</name>
    <name type="synonym">Laccaria laccata var. bicolor</name>
    <dbReference type="NCBI Taxonomy" id="486041"/>
    <lineage>
        <taxon>Eukaryota</taxon>
        <taxon>Fungi</taxon>
        <taxon>Dikarya</taxon>
        <taxon>Basidiomycota</taxon>
        <taxon>Agaricomycotina</taxon>
        <taxon>Agaricomycetes</taxon>
        <taxon>Agaricomycetidae</taxon>
        <taxon>Agaricales</taxon>
        <taxon>Agaricineae</taxon>
        <taxon>Hydnangiaceae</taxon>
        <taxon>Laccaria</taxon>
    </lineage>
</organism>
<dbReference type="HOGENOM" id="CLU_023748_0_0_1"/>
<feature type="region of interest" description="Disordered" evidence="2">
    <location>
        <begin position="90"/>
        <end position="113"/>
    </location>
</feature>
<dbReference type="InParanoid" id="B0D4R9"/>
<dbReference type="AlphaFoldDB" id="B0D4R9"/>
<dbReference type="InterPro" id="IPR001394">
    <property type="entry name" value="Peptidase_C19_UCH"/>
</dbReference>
<dbReference type="InterPro" id="IPR038765">
    <property type="entry name" value="Papain-like_cys_pep_sf"/>
</dbReference>
<dbReference type="InterPro" id="IPR028889">
    <property type="entry name" value="USP"/>
</dbReference>
<dbReference type="PANTHER" id="PTHR39597">
    <property type="entry name" value="UBA DOMAIN-CONTAINING PROTEIN RUP1"/>
    <property type="match status" value="1"/>
</dbReference>